<dbReference type="PANTHER" id="PTHR11241:SF0">
    <property type="entry name" value="DEOXYURIDINE 5'-TRIPHOSPHATE NUCLEOTIDOHYDROLASE"/>
    <property type="match status" value="1"/>
</dbReference>
<dbReference type="GO" id="GO:0006226">
    <property type="term" value="P:dUMP biosynthetic process"/>
    <property type="evidence" value="ECO:0007669"/>
    <property type="project" value="UniProtKB-UniRule"/>
</dbReference>
<dbReference type="AlphaFoldDB" id="A0A2U8GK24"/>
<name>A0A2U8GK24_9CHLO</name>
<organism evidence="8">
    <name type="scientific">Pseudopediastrum integrum</name>
    <dbReference type="NCBI Taxonomy" id="271402"/>
    <lineage>
        <taxon>Eukaryota</taxon>
        <taxon>Viridiplantae</taxon>
        <taxon>Chlorophyta</taxon>
        <taxon>core chlorophytes</taxon>
        <taxon>Chlorophyceae</taxon>
        <taxon>CS clade</taxon>
        <taxon>Sphaeropleales</taxon>
        <taxon>Hydrodictyaceae</taxon>
        <taxon>Pseudopediastrum</taxon>
    </lineage>
</organism>
<evidence type="ECO:0000256" key="4">
    <source>
        <dbReference type="ARBA" id="ARBA00023080"/>
    </source>
</evidence>
<dbReference type="GO" id="GO:0004170">
    <property type="term" value="F:dUTP diphosphatase activity"/>
    <property type="evidence" value="ECO:0007669"/>
    <property type="project" value="UniProtKB-UniRule"/>
</dbReference>
<keyword evidence="8" id="KW-0150">Chloroplast</keyword>
<keyword evidence="5" id="KW-0479">Metal-binding</keyword>
<evidence type="ECO:0000313" key="8">
    <source>
        <dbReference type="EMBL" id="AWI68811.1"/>
    </source>
</evidence>
<dbReference type="CDD" id="cd07557">
    <property type="entry name" value="trimeric_dUTPase"/>
    <property type="match status" value="1"/>
</dbReference>
<dbReference type="NCBIfam" id="TIGR00576">
    <property type="entry name" value="dut"/>
    <property type="match status" value="1"/>
</dbReference>
<comment type="catalytic activity">
    <reaction evidence="5">
        <text>dUTP + H2O = dUMP + diphosphate + H(+)</text>
        <dbReference type="Rhea" id="RHEA:10248"/>
        <dbReference type="ChEBI" id="CHEBI:15377"/>
        <dbReference type="ChEBI" id="CHEBI:15378"/>
        <dbReference type="ChEBI" id="CHEBI:33019"/>
        <dbReference type="ChEBI" id="CHEBI:61555"/>
        <dbReference type="ChEBI" id="CHEBI:246422"/>
        <dbReference type="EC" id="3.6.1.23"/>
    </reaction>
</comment>
<dbReference type="GeneID" id="36951806"/>
<keyword evidence="5" id="KW-0460">Magnesium</keyword>
<reference evidence="8" key="1">
    <citation type="journal article" date="2018" name="Am. J. Bot.">
        <title>Organellar phylogenomics inform systematics in the green algal family Hydrodictyaceae (Chlorophyceae) and provide clues to the complex evolutionary history of plastid genomes in the green algal tree of life.</title>
        <authorList>
            <person name="McManus H.A."/>
            <person name="Fucikova K."/>
            <person name="Lewis P.O."/>
            <person name="Lewis L.A."/>
            <person name="Karol K.G."/>
        </authorList>
    </citation>
    <scope>NUCLEOTIDE SEQUENCE</scope>
</reference>
<dbReference type="PANTHER" id="PTHR11241">
    <property type="entry name" value="DEOXYURIDINE 5'-TRIPHOSPHATE NUCLEOTIDOHYDROLASE"/>
    <property type="match status" value="1"/>
</dbReference>
<dbReference type="InterPro" id="IPR008181">
    <property type="entry name" value="dUTPase"/>
</dbReference>
<gene>
    <name evidence="8" type="primary">psaB</name>
</gene>
<dbReference type="InterPro" id="IPR033704">
    <property type="entry name" value="dUTPase_trimeric"/>
</dbReference>
<protein>
    <recommendedName>
        <fullName evidence="5">Deoxyuridine 5'-triphosphate nucleotidohydrolase</fullName>
        <shortName evidence="5">dUTPase</shortName>
        <ecNumber evidence="5">3.6.1.23</ecNumber>
    </recommendedName>
    <alternativeName>
        <fullName evidence="5">dUTP pyrophosphatase</fullName>
    </alternativeName>
</protein>
<dbReference type="EMBL" id="MF276984">
    <property type="protein sequence ID" value="AWI68811.1"/>
    <property type="molecule type" value="Genomic_DNA"/>
</dbReference>
<feature type="region of interest" description="Disordered" evidence="6">
    <location>
        <begin position="144"/>
        <end position="166"/>
    </location>
</feature>
<dbReference type="Pfam" id="PF00692">
    <property type="entry name" value="dUTPase"/>
    <property type="match status" value="1"/>
</dbReference>
<dbReference type="InterPro" id="IPR036157">
    <property type="entry name" value="dUTPase-like_sf"/>
</dbReference>
<feature type="domain" description="dUTPase-like" evidence="7">
    <location>
        <begin position="30"/>
        <end position="155"/>
    </location>
</feature>
<keyword evidence="8" id="KW-0934">Plastid</keyword>
<evidence type="ECO:0000256" key="6">
    <source>
        <dbReference type="SAM" id="MobiDB-lite"/>
    </source>
</evidence>
<accession>A0A2U8GK24</accession>
<dbReference type="InterPro" id="IPR029054">
    <property type="entry name" value="dUTPase-like"/>
</dbReference>
<sequence>MAKKAQPFKGALDPNKTIKMQVEDPNLRIEKQHNTDSGYDLKSKLEITIPAKQFRTIPTGVMLELPSELEAEIRPRSGLAKNFGITVLNSPGTIDSGYRGEIKVILMNHGEKEFKIEKYQRIAQIVFKKKETYNLIELQEINKDTERKEGGFGSTDPKSNKKSKEK</sequence>
<keyword evidence="4 5" id="KW-0546">Nucleotide metabolism</keyword>
<dbReference type="GO" id="GO:0000287">
    <property type="term" value="F:magnesium ion binding"/>
    <property type="evidence" value="ECO:0007669"/>
    <property type="project" value="UniProtKB-UniRule"/>
</dbReference>
<proteinExistence type="inferred from homology"/>
<dbReference type="NCBIfam" id="NF001862">
    <property type="entry name" value="PRK00601.1"/>
    <property type="match status" value="1"/>
</dbReference>
<evidence type="ECO:0000256" key="3">
    <source>
        <dbReference type="ARBA" id="ARBA00022801"/>
    </source>
</evidence>
<geneLocation type="chloroplast" evidence="8"/>
<dbReference type="SUPFAM" id="SSF51283">
    <property type="entry name" value="dUTPase-like"/>
    <property type="match status" value="1"/>
</dbReference>
<comment type="pathway">
    <text evidence="1 5">Pyrimidine metabolism; dUMP biosynthesis; dUMP from dCTP (dUTP route): step 2/2.</text>
</comment>
<evidence type="ECO:0000259" key="7">
    <source>
        <dbReference type="Pfam" id="PF00692"/>
    </source>
</evidence>
<dbReference type="Gene3D" id="2.70.40.10">
    <property type="match status" value="1"/>
</dbReference>
<comment type="function">
    <text evidence="5">Involved in nucleotide metabolism via production of dUMP, the immediate precursor of thymidine nucleotides, and decreases the intracellular concentration of dUTP so that uracil cannot be incorporated into DNA.</text>
</comment>
<dbReference type="UniPathway" id="UPA00610">
    <property type="reaction ID" value="UER00666"/>
</dbReference>
<dbReference type="EC" id="3.6.1.23" evidence="5"/>
<evidence type="ECO:0000256" key="2">
    <source>
        <dbReference type="ARBA" id="ARBA00006581"/>
    </source>
</evidence>
<dbReference type="GO" id="GO:0046081">
    <property type="term" value="P:dUTP catabolic process"/>
    <property type="evidence" value="ECO:0007669"/>
    <property type="project" value="UniProtKB-UniRule"/>
</dbReference>
<comment type="similarity">
    <text evidence="2 5">Belongs to the dUTPase family.</text>
</comment>
<keyword evidence="3 5" id="KW-0378">Hydrolase</keyword>
<dbReference type="RefSeq" id="YP_009492183.1">
    <property type="nucleotide sequence ID" value="NC_037921.1"/>
</dbReference>
<evidence type="ECO:0000256" key="1">
    <source>
        <dbReference type="ARBA" id="ARBA00005142"/>
    </source>
</evidence>
<comment type="cofactor">
    <cofactor evidence="5">
        <name>Mg(2+)</name>
        <dbReference type="ChEBI" id="CHEBI:18420"/>
    </cofactor>
</comment>
<evidence type="ECO:0000256" key="5">
    <source>
        <dbReference type="RuleBase" id="RU367024"/>
    </source>
</evidence>